<dbReference type="AlphaFoldDB" id="A0A5C6TYA6"/>
<dbReference type="GO" id="GO:0008270">
    <property type="term" value="F:zinc ion binding"/>
    <property type="evidence" value="ECO:0007669"/>
    <property type="project" value="InterPro"/>
</dbReference>
<comment type="similarity">
    <text evidence="1">Belongs to the peptidase M14 family.</text>
</comment>
<dbReference type="InterPro" id="IPR000834">
    <property type="entry name" value="Peptidase_M14"/>
</dbReference>
<dbReference type="SUPFAM" id="SSF53187">
    <property type="entry name" value="Zn-dependent exopeptidases"/>
    <property type="match status" value="1"/>
</dbReference>
<feature type="active site" description="Proton donor/acceptor" evidence="1">
    <location>
        <position position="231"/>
    </location>
</feature>
<comment type="caution">
    <text evidence="3">The sequence shown here is derived from an EMBL/GenBank/DDBJ whole genome shotgun (WGS) entry which is preliminary data.</text>
</comment>
<keyword evidence="4" id="KW-1185">Reference proteome</keyword>
<proteinExistence type="inferred from homology"/>
<gene>
    <name evidence="3" type="ORF">FSC37_04610</name>
</gene>
<protein>
    <submittedName>
        <fullName evidence="3">Peptidase M14</fullName>
    </submittedName>
</protein>
<dbReference type="Pfam" id="PF00246">
    <property type="entry name" value="Peptidase_M14"/>
    <property type="match status" value="1"/>
</dbReference>
<dbReference type="CDD" id="cd06242">
    <property type="entry name" value="M14-like"/>
    <property type="match status" value="1"/>
</dbReference>
<dbReference type="Proteomes" id="UP000321832">
    <property type="component" value="Unassembled WGS sequence"/>
</dbReference>
<organism evidence="3 4">
    <name type="scientific">Piscinibacter aquaticus</name>
    <dbReference type="NCBI Taxonomy" id="392597"/>
    <lineage>
        <taxon>Bacteria</taxon>
        <taxon>Pseudomonadati</taxon>
        <taxon>Pseudomonadota</taxon>
        <taxon>Betaproteobacteria</taxon>
        <taxon>Burkholderiales</taxon>
        <taxon>Sphaerotilaceae</taxon>
        <taxon>Piscinibacter</taxon>
    </lineage>
</organism>
<evidence type="ECO:0000313" key="3">
    <source>
        <dbReference type="EMBL" id="TXC65613.1"/>
    </source>
</evidence>
<dbReference type="PROSITE" id="PS52035">
    <property type="entry name" value="PEPTIDASE_M14"/>
    <property type="match status" value="1"/>
</dbReference>
<evidence type="ECO:0000313" key="4">
    <source>
        <dbReference type="Proteomes" id="UP000321832"/>
    </source>
</evidence>
<dbReference type="GO" id="GO:0004181">
    <property type="term" value="F:metallocarboxypeptidase activity"/>
    <property type="evidence" value="ECO:0007669"/>
    <property type="project" value="InterPro"/>
</dbReference>
<reference evidence="3 4" key="1">
    <citation type="submission" date="2019-08" db="EMBL/GenBank/DDBJ databases">
        <authorList>
            <person name="Khan S.A."/>
            <person name="Jeon C.O."/>
            <person name="Jeong S.E."/>
        </authorList>
    </citation>
    <scope>NUCLEOTIDE SEQUENCE [LARGE SCALE GENOMIC DNA]</scope>
    <source>
        <strain evidence="4">IMCC1728</strain>
    </source>
</reference>
<accession>A0A5C6TYA6</accession>
<name>A0A5C6TYA6_9BURK</name>
<dbReference type="EMBL" id="VOPW01000001">
    <property type="protein sequence ID" value="TXC65613.1"/>
    <property type="molecule type" value="Genomic_DNA"/>
</dbReference>
<evidence type="ECO:0000256" key="1">
    <source>
        <dbReference type="PROSITE-ProRule" id="PRU01379"/>
    </source>
</evidence>
<feature type="domain" description="Peptidase M14" evidence="2">
    <location>
        <begin position="1"/>
        <end position="260"/>
    </location>
</feature>
<evidence type="ECO:0000259" key="2">
    <source>
        <dbReference type="PROSITE" id="PS52035"/>
    </source>
</evidence>
<dbReference type="Gene3D" id="3.40.630.10">
    <property type="entry name" value="Zn peptidases"/>
    <property type="match status" value="1"/>
</dbReference>
<sequence>MRAQLLVAGASQTGQPIEAVLFARRADLSPAAIRASGRPTVLLIGQQHGDEPASAEALLVLARELAQGELGALTERLNVIVLPRANPDGAAAGQRATASGIDANRDHLLLRTPEAQAIAGLLRDYTPAVVADAHEYPAVGAYLNKFGGIARADVLLQYATAAQVHEFVTRAAEEWFRRPLLDRLQREGLSSDWYHTLSVSSEDRRVAMGSPRPEIGRNAAGLRHAVSLLVETRGSDLGRTHLARRVQTQLVAMRSILDSAAARADDLVKLRRFIETETLAQACTGEVTVEAAATPSEYVLKLIDPANGADMPVSVAWDSTLQLQAVKTRGRPCGYWLAASEREAAMRLRGLGLTVQRIDEKGVVRGESFRETSRSAVADAPGAMLPQVETVPALLDVAVGSWYVSLEQPLAALAISALEPDTPSSYVTHGLVSGVTTVSRVLARPGFRLSPLP</sequence>
<dbReference type="GO" id="GO:0006508">
    <property type="term" value="P:proteolysis"/>
    <property type="evidence" value="ECO:0007669"/>
    <property type="project" value="InterPro"/>
</dbReference>